<dbReference type="PROSITE" id="PS50928">
    <property type="entry name" value="ABC_TM1"/>
    <property type="match status" value="1"/>
</dbReference>
<feature type="transmembrane region" description="Helical" evidence="7">
    <location>
        <begin position="12"/>
        <end position="34"/>
    </location>
</feature>
<reference evidence="9" key="1">
    <citation type="journal article" date="2014" name="Int. J. Syst. Evol. Microbiol.">
        <title>Complete genome sequence of Corynebacterium casei LMG S-19264T (=DSM 44701T), isolated from a smear-ripened cheese.</title>
        <authorList>
            <consortium name="US DOE Joint Genome Institute (JGI-PGF)"/>
            <person name="Walter F."/>
            <person name="Albersmeier A."/>
            <person name="Kalinowski J."/>
            <person name="Ruckert C."/>
        </authorList>
    </citation>
    <scope>NUCLEOTIDE SEQUENCE</scope>
    <source>
        <strain evidence="9">KCTC 42249</strain>
    </source>
</reference>
<feature type="domain" description="ABC transmembrane type-1" evidence="8">
    <location>
        <begin position="100"/>
        <end position="311"/>
    </location>
</feature>
<dbReference type="PANTHER" id="PTHR43163">
    <property type="entry name" value="DIPEPTIDE TRANSPORT SYSTEM PERMEASE PROTEIN DPPB-RELATED"/>
    <property type="match status" value="1"/>
</dbReference>
<dbReference type="EMBL" id="BMZQ01000001">
    <property type="protein sequence ID" value="GHD13113.1"/>
    <property type="molecule type" value="Genomic_DNA"/>
</dbReference>
<feature type="transmembrane region" description="Helical" evidence="7">
    <location>
        <begin position="181"/>
        <end position="203"/>
    </location>
</feature>
<dbReference type="SUPFAM" id="SSF161098">
    <property type="entry name" value="MetI-like"/>
    <property type="match status" value="1"/>
</dbReference>
<dbReference type="Pfam" id="PF00528">
    <property type="entry name" value="BPD_transp_1"/>
    <property type="match status" value="1"/>
</dbReference>
<dbReference type="Pfam" id="PF19300">
    <property type="entry name" value="BPD_transp_1_N"/>
    <property type="match status" value="1"/>
</dbReference>
<dbReference type="AlphaFoldDB" id="A0A8J3GLR5"/>
<keyword evidence="4 7" id="KW-0812">Transmembrane</keyword>
<evidence type="ECO:0000313" key="9">
    <source>
        <dbReference type="EMBL" id="GHD13113.1"/>
    </source>
</evidence>
<feature type="transmembrane region" description="Helical" evidence="7">
    <location>
        <begin position="139"/>
        <end position="161"/>
    </location>
</feature>
<evidence type="ECO:0000256" key="5">
    <source>
        <dbReference type="ARBA" id="ARBA00022989"/>
    </source>
</evidence>
<dbReference type="InterPro" id="IPR000515">
    <property type="entry name" value="MetI-like"/>
</dbReference>
<keyword evidence="10" id="KW-1185">Reference proteome</keyword>
<evidence type="ECO:0000313" key="10">
    <source>
        <dbReference type="Proteomes" id="UP000630142"/>
    </source>
</evidence>
<dbReference type="Proteomes" id="UP000630142">
    <property type="component" value="Unassembled WGS sequence"/>
</dbReference>
<comment type="subcellular location">
    <subcellularLocation>
        <location evidence="1 7">Cell membrane</location>
        <topology evidence="1 7">Multi-pass membrane protein</topology>
    </subcellularLocation>
</comment>
<evidence type="ECO:0000256" key="7">
    <source>
        <dbReference type="RuleBase" id="RU363032"/>
    </source>
</evidence>
<accession>A0A8J3GLR5</accession>
<proteinExistence type="inferred from homology"/>
<evidence type="ECO:0000259" key="8">
    <source>
        <dbReference type="PROSITE" id="PS50928"/>
    </source>
</evidence>
<keyword evidence="2 7" id="KW-0813">Transport</keyword>
<evidence type="ECO:0000256" key="6">
    <source>
        <dbReference type="ARBA" id="ARBA00023136"/>
    </source>
</evidence>
<keyword evidence="5 7" id="KW-1133">Transmembrane helix</keyword>
<dbReference type="GO" id="GO:0055085">
    <property type="term" value="P:transmembrane transport"/>
    <property type="evidence" value="ECO:0007669"/>
    <property type="project" value="InterPro"/>
</dbReference>
<gene>
    <name evidence="9" type="ORF">GCM10016234_18260</name>
</gene>
<feature type="transmembrane region" description="Helical" evidence="7">
    <location>
        <begin position="288"/>
        <end position="314"/>
    </location>
</feature>
<evidence type="ECO:0000256" key="3">
    <source>
        <dbReference type="ARBA" id="ARBA00022475"/>
    </source>
</evidence>
<dbReference type="PANTHER" id="PTHR43163:SF6">
    <property type="entry name" value="DIPEPTIDE TRANSPORT SYSTEM PERMEASE PROTEIN DPPB-RELATED"/>
    <property type="match status" value="1"/>
</dbReference>
<name>A0A8J3GLR5_9HYPH</name>
<dbReference type="GO" id="GO:0005886">
    <property type="term" value="C:plasma membrane"/>
    <property type="evidence" value="ECO:0007669"/>
    <property type="project" value="UniProtKB-SubCell"/>
</dbReference>
<dbReference type="Gene3D" id="1.10.3720.10">
    <property type="entry name" value="MetI-like"/>
    <property type="match status" value="1"/>
</dbReference>
<organism evidence="9 10">
    <name type="scientific">Tianweitania populi</name>
    <dbReference type="NCBI Taxonomy" id="1607949"/>
    <lineage>
        <taxon>Bacteria</taxon>
        <taxon>Pseudomonadati</taxon>
        <taxon>Pseudomonadota</taxon>
        <taxon>Alphaproteobacteria</taxon>
        <taxon>Hyphomicrobiales</taxon>
        <taxon>Phyllobacteriaceae</taxon>
        <taxon>Tianweitania</taxon>
    </lineage>
</organism>
<protein>
    <submittedName>
        <fullName evidence="9">Peptide ABC transporter permease</fullName>
    </submittedName>
</protein>
<sequence length="321" mass="35117">MRSDLLGYVVRRILHSIPLVFGVSVIGFGIMHLAPGGPLSVYTLNGSITAADIERLRVSLGLDQPLHVQYFGWVKSMLEGSWGYTLFGGRPVLDVILERLPATILLMGTSTALAVLIGTLLGVLGAVRRYSIFDYLATTGAMLALSFPTFWFGLMAIYIFAIELRWLPSGGMYDFGEEGNVLNLLQHLILPLLVLTLVLVASWSRYARSSFLEVIQQDYVRTARSKGLSGSRVLWRHAFPNAVIPLIALLGVQLPTLFSGALVAETIFSWPGMGRLFVDALSMKEYSVLMGTVMFTALLVILGNLIADIAIALIDPRVKLS</sequence>
<dbReference type="CDD" id="cd06261">
    <property type="entry name" value="TM_PBP2"/>
    <property type="match status" value="1"/>
</dbReference>
<keyword evidence="6 7" id="KW-0472">Membrane</keyword>
<comment type="caution">
    <text evidence="9">The sequence shown here is derived from an EMBL/GenBank/DDBJ whole genome shotgun (WGS) entry which is preliminary data.</text>
</comment>
<feature type="transmembrane region" description="Helical" evidence="7">
    <location>
        <begin position="242"/>
        <end position="268"/>
    </location>
</feature>
<comment type="similarity">
    <text evidence="7">Belongs to the binding-protein-dependent transport system permease family.</text>
</comment>
<dbReference type="InterPro" id="IPR045621">
    <property type="entry name" value="BPD_transp_1_N"/>
</dbReference>
<dbReference type="InterPro" id="IPR035906">
    <property type="entry name" value="MetI-like_sf"/>
</dbReference>
<reference evidence="9" key="2">
    <citation type="submission" date="2020-09" db="EMBL/GenBank/DDBJ databases">
        <authorList>
            <person name="Sun Q."/>
            <person name="Kim S."/>
        </authorList>
    </citation>
    <scope>NUCLEOTIDE SEQUENCE</scope>
    <source>
        <strain evidence="9">KCTC 42249</strain>
    </source>
</reference>
<evidence type="ECO:0000256" key="4">
    <source>
        <dbReference type="ARBA" id="ARBA00022692"/>
    </source>
</evidence>
<evidence type="ECO:0000256" key="2">
    <source>
        <dbReference type="ARBA" id="ARBA00022448"/>
    </source>
</evidence>
<evidence type="ECO:0000256" key="1">
    <source>
        <dbReference type="ARBA" id="ARBA00004651"/>
    </source>
</evidence>
<feature type="transmembrane region" description="Helical" evidence="7">
    <location>
        <begin position="104"/>
        <end position="127"/>
    </location>
</feature>
<keyword evidence="3" id="KW-1003">Cell membrane</keyword>